<organism evidence="1 2">
    <name type="scientific">Linum tenue</name>
    <dbReference type="NCBI Taxonomy" id="586396"/>
    <lineage>
        <taxon>Eukaryota</taxon>
        <taxon>Viridiplantae</taxon>
        <taxon>Streptophyta</taxon>
        <taxon>Embryophyta</taxon>
        <taxon>Tracheophyta</taxon>
        <taxon>Spermatophyta</taxon>
        <taxon>Magnoliopsida</taxon>
        <taxon>eudicotyledons</taxon>
        <taxon>Gunneridae</taxon>
        <taxon>Pentapetalae</taxon>
        <taxon>rosids</taxon>
        <taxon>fabids</taxon>
        <taxon>Malpighiales</taxon>
        <taxon>Linaceae</taxon>
        <taxon>Linum</taxon>
    </lineage>
</organism>
<evidence type="ECO:0000313" key="1">
    <source>
        <dbReference type="EMBL" id="CAI0557900.1"/>
    </source>
</evidence>
<name>A0AAV0RKI9_9ROSI</name>
<keyword evidence="2" id="KW-1185">Reference proteome</keyword>
<dbReference type="AlphaFoldDB" id="A0AAV0RKI9"/>
<accession>A0AAV0RKI9</accession>
<protein>
    <submittedName>
        <fullName evidence="1">Uncharacterized protein</fullName>
    </submittedName>
</protein>
<dbReference type="EMBL" id="CAMGYJ010000011">
    <property type="protein sequence ID" value="CAI0557900.1"/>
    <property type="molecule type" value="Genomic_DNA"/>
</dbReference>
<dbReference type="Proteomes" id="UP001154282">
    <property type="component" value="Unassembled WGS sequence"/>
</dbReference>
<evidence type="ECO:0000313" key="2">
    <source>
        <dbReference type="Proteomes" id="UP001154282"/>
    </source>
</evidence>
<sequence length="57" mass="6984">MKRESIEELRIPQTNSCFEVEIEPRNGWFTRLKDKYDELWWRNLGMFDLFSSSGIRQ</sequence>
<proteinExistence type="predicted"/>
<comment type="caution">
    <text evidence="1">The sequence shown here is derived from an EMBL/GenBank/DDBJ whole genome shotgun (WGS) entry which is preliminary data.</text>
</comment>
<reference evidence="1" key="1">
    <citation type="submission" date="2022-08" db="EMBL/GenBank/DDBJ databases">
        <authorList>
            <person name="Gutierrez-Valencia J."/>
        </authorList>
    </citation>
    <scope>NUCLEOTIDE SEQUENCE</scope>
</reference>
<gene>
    <name evidence="1" type="ORF">LITE_LOCUS48534</name>
</gene>